<reference evidence="2" key="2">
    <citation type="journal article" date="2021" name="Sci. Rep.">
        <title>The distribution of antibiotic resistance genes in chicken gut microbiota commensals.</title>
        <authorList>
            <person name="Juricova H."/>
            <person name="Matiasovicova J."/>
            <person name="Kubasova T."/>
            <person name="Cejkova D."/>
            <person name="Rychlik I."/>
        </authorList>
    </citation>
    <scope>NUCLEOTIDE SEQUENCE</scope>
    <source>
        <strain evidence="2">An824</strain>
    </source>
</reference>
<comment type="caution">
    <text evidence="2">The sequence shown here is derived from an EMBL/GenBank/DDBJ whole genome shotgun (WGS) entry which is preliminary data.</text>
</comment>
<dbReference type="Gene3D" id="2.40.128.410">
    <property type="match status" value="1"/>
</dbReference>
<evidence type="ECO:0000313" key="2">
    <source>
        <dbReference type="EMBL" id="MBM6673275.1"/>
    </source>
</evidence>
<accession>A0A938WU45</accession>
<organism evidence="2 3">
    <name type="scientific">Marseilla massiliensis</name>
    <dbReference type="NCBI Taxonomy" id="1841864"/>
    <lineage>
        <taxon>Bacteria</taxon>
        <taxon>Pseudomonadati</taxon>
        <taxon>Bacteroidota</taxon>
        <taxon>Bacteroidia</taxon>
        <taxon>Bacteroidales</taxon>
        <taxon>Prevotellaceae</taxon>
        <taxon>Marseilla</taxon>
    </lineage>
</organism>
<dbReference type="Proteomes" id="UP000706891">
    <property type="component" value="Unassembled WGS sequence"/>
</dbReference>
<proteinExistence type="predicted"/>
<evidence type="ECO:0000313" key="3">
    <source>
        <dbReference type="Proteomes" id="UP000706891"/>
    </source>
</evidence>
<sequence>MKKLFLMLIAVIFGVVAATAQDEKPRKLTKQERKALRERIDSLKYAQAEGSIMDSMFVLEADEVVFKRGYTAHVTSNTNFVAVEGDQAVVQVAFNVPWSGFNGLGGITVEGLVSKYETRKDKRGNLYLDMSVNGRGISAQVSITLLAGSNRATITILPNFHSGRLTLNGVIVPEEESTVFKGTTL</sequence>
<protein>
    <submittedName>
        <fullName evidence="2">DUF4251 domain-containing protein</fullName>
    </submittedName>
</protein>
<feature type="signal peptide" evidence="1">
    <location>
        <begin position="1"/>
        <end position="20"/>
    </location>
</feature>
<dbReference type="AlphaFoldDB" id="A0A938WU45"/>
<keyword evidence="3" id="KW-1185">Reference proteome</keyword>
<reference evidence="2" key="1">
    <citation type="submission" date="2020-08" db="EMBL/GenBank/DDBJ databases">
        <authorList>
            <person name="Cejkova D."/>
            <person name="Kubasova T."/>
            <person name="Jahodarova E."/>
            <person name="Rychlik I."/>
        </authorList>
    </citation>
    <scope>NUCLEOTIDE SEQUENCE</scope>
    <source>
        <strain evidence="2">An824</strain>
    </source>
</reference>
<keyword evidence="1" id="KW-0732">Signal</keyword>
<evidence type="ECO:0000256" key="1">
    <source>
        <dbReference type="SAM" id="SignalP"/>
    </source>
</evidence>
<gene>
    <name evidence="2" type="ORF">H6A34_05215</name>
</gene>
<dbReference type="InterPro" id="IPR025347">
    <property type="entry name" value="DUF4251"/>
</dbReference>
<name>A0A938WU45_9BACT</name>
<dbReference type="Pfam" id="PF14059">
    <property type="entry name" value="DUF4251"/>
    <property type="match status" value="1"/>
</dbReference>
<dbReference type="RefSeq" id="WP_205103928.1">
    <property type="nucleotide sequence ID" value="NZ_JACJJG010000017.1"/>
</dbReference>
<feature type="chain" id="PRO_5037413557" evidence="1">
    <location>
        <begin position="21"/>
        <end position="185"/>
    </location>
</feature>
<dbReference type="EMBL" id="JACJJG010000017">
    <property type="protein sequence ID" value="MBM6673275.1"/>
    <property type="molecule type" value="Genomic_DNA"/>
</dbReference>